<dbReference type="EMBL" id="CADCSY010000053">
    <property type="protein sequence ID" value="CAA9231696.1"/>
    <property type="molecule type" value="Genomic_DNA"/>
</dbReference>
<sequence length="300" mass="33349">MTGPDPGAGGAEGAVTFGDRWTYDWAARKKPAIHPLRTPAGHELTRMQPADHPWHRALWFAVKYVNDENFWEEVPPYGVQRHTEPPTVTGPDAAGRTSLEGTLRWTRPDQVSTAFEEQRRLTHVPLGDAYAIDLDTTLTPTEDTTIRSEPFTTWGGYGGISLRGRADWHDTRLLLADGSTHERVIGVPSPWCDLSGPIGEGDADVGGIAILDHPGNPRHPVPWYGSTRAATYGDEGWSNFLNAAFLFHEPMDLRAGERLRLRHRIVVHDASWDVDRVGAAWDEWVNEAKSATAGRRLRRG</sequence>
<gene>
    <name evidence="1" type="ORF">AVDCRST_MAG20-1260</name>
</gene>
<organism evidence="1">
    <name type="scientific">uncultured Acidimicrobiales bacterium</name>
    <dbReference type="NCBI Taxonomy" id="310071"/>
    <lineage>
        <taxon>Bacteria</taxon>
        <taxon>Bacillati</taxon>
        <taxon>Actinomycetota</taxon>
        <taxon>Acidimicrobiia</taxon>
        <taxon>Acidimicrobiales</taxon>
        <taxon>environmental samples</taxon>
    </lineage>
</organism>
<dbReference type="AlphaFoldDB" id="A0A6J4HTS0"/>
<dbReference type="Pfam" id="PF14100">
    <property type="entry name" value="DUF6807"/>
    <property type="match status" value="1"/>
</dbReference>
<dbReference type="InterPro" id="IPR029475">
    <property type="entry name" value="DUF6807"/>
</dbReference>
<reference evidence="1" key="1">
    <citation type="submission" date="2020-02" db="EMBL/GenBank/DDBJ databases">
        <authorList>
            <person name="Meier V. D."/>
        </authorList>
    </citation>
    <scope>NUCLEOTIDE SEQUENCE</scope>
    <source>
        <strain evidence="1">AVDCRST_MAG20</strain>
    </source>
</reference>
<proteinExistence type="predicted"/>
<evidence type="ECO:0000313" key="1">
    <source>
        <dbReference type="EMBL" id="CAA9231696.1"/>
    </source>
</evidence>
<protein>
    <submittedName>
        <fullName evidence="1">Methane oxygenase PmoA</fullName>
    </submittedName>
</protein>
<accession>A0A6J4HTS0</accession>
<name>A0A6J4HTS0_9ACTN</name>